<dbReference type="SUPFAM" id="SSF53067">
    <property type="entry name" value="Actin-like ATPase domain"/>
    <property type="match status" value="2"/>
</dbReference>
<dbReference type="InterPro" id="IPR036388">
    <property type="entry name" value="WH-like_DNA-bd_sf"/>
</dbReference>
<proteinExistence type="inferred from homology"/>
<sequence>MEREVPARPLRQHEHNLALVAELVASLGPVSRAGLARHSGLTKTTVTQLTGELLDGALLRELGTGRARGPGRPATDLVLNSLGPAGIGLQFEADHVAGCLVDLTGRVRDRAIRRADDLRGDAAPASRAAEVVLRRLLRTAETTGNVVAGVAAGVPGRVADSSVVNSTELGWQETDLGCLLGDRLAALGGGIAVSAHGSHRLAALAETLFGGATRQQPLLYVGGELGLGACVLTAAATGPPAGRESPGDLAHLRVRRGGPRCSCGGRGCLETVAGYRAMLRAAGARTVASSRLCGGEGPLPGLLESGDPAAVAATRAGPAPSAARSVARWRCWNPARSYSAAGLAHSARPSPARCGRRWPGGARPRRPGCVPPACPVTR</sequence>
<dbReference type="Gene3D" id="1.10.10.10">
    <property type="entry name" value="Winged helix-like DNA-binding domain superfamily/Winged helix DNA-binding domain"/>
    <property type="match status" value="1"/>
</dbReference>
<evidence type="ECO:0000256" key="1">
    <source>
        <dbReference type="ARBA" id="ARBA00006479"/>
    </source>
</evidence>
<dbReference type="GO" id="GO:0016301">
    <property type="term" value="F:kinase activity"/>
    <property type="evidence" value="ECO:0007669"/>
    <property type="project" value="UniProtKB-KW"/>
</dbReference>
<comment type="similarity">
    <text evidence="1">Belongs to the ROK (NagC/XylR) family.</text>
</comment>
<dbReference type="Pfam" id="PF00480">
    <property type="entry name" value="ROK"/>
    <property type="match status" value="1"/>
</dbReference>
<dbReference type="Proteomes" id="UP000545493">
    <property type="component" value="Unassembled WGS sequence"/>
</dbReference>
<dbReference type="SUPFAM" id="SSF46785">
    <property type="entry name" value="Winged helix' DNA-binding domain"/>
    <property type="match status" value="1"/>
</dbReference>
<dbReference type="PANTHER" id="PTHR18964">
    <property type="entry name" value="ROK (REPRESSOR, ORF, KINASE) FAMILY"/>
    <property type="match status" value="1"/>
</dbReference>
<comment type="caution">
    <text evidence="3">The sequence shown here is derived from an EMBL/GenBank/DDBJ whole genome shotgun (WGS) entry which is preliminary data.</text>
</comment>
<dbReference type="EMBL" id="JAAOYM010000001">
    <property type="protein sequence ID" value="NIJ11858.1"/>
    <property type="molecule type" value="Genomic_DNA"/>
</dbReference>
<keyword evidence="3" id="KW-0418">Kinase</keyword>
<evidence type="ECO:0000313" key="3">
    <source>
        <dbReference type="EMBL" id="NIJ11858.1"/>
    </source>
</evidence>
<feature type="compositionally biased region" description="Low complexity" evidence="2">
    <location>
        <begin position="351"/>
        <end position="362"/>
    </location>
</feature>
<dbReference type="InterPro" id="IPR036390">
    <property type="entry name" value="WH_DNA-bd_sf"/>
</dbReference>
<dbReference type="Gene3D" id="3.30.420.40">
    <property type="match status" value="2"/>
</dbReference>
<keyword evidence="3" id="KW-0808">Transferase</keyword>
<dbReference type="InterPro" id="IPR000600">
    <property type="entry name" value="ROK"/>
</dbReference>
<keyword evidence="4" id="KW-1185">Reference proteome</keyword>
<evidence type="ECO:0000313" key="4">
    <source>
        <dbReference type="Proteomes" id="UP000545493"/>
    </source>
</evidence>
<dbReference type="RefSeq" id="WP_313886728.1">
    <property type="nucleotide sequence ID" value="NZ_JAAOYM010000001.1"/>
</dbReference>
<reference evidence="3 4" key="1">
    <citation type="submission" date="2020-03" db="EMBL/GenBank/DDBJ databases">
        <title>Sequencing the genomes of 1000 actinobacteria strains.</title>
        <authorList>
            <person name="Klenk H.-P."/>
        </authorList>
    </citation>
    <scope>NUCLEOTIDE SEQUENCE [LARGE SCALE GENOMIC DNA]</scope>
    <source>
        <strain evidence="3 4">DSM 45685</strain>
    </source>
</reference>
<dbReference type="PANTHER" id="PTHR18964:SF149">
    <property type="entry name" value="BIFUNCTIONAL UDP-N-ACETYLGLUCOSAMINE 2-EPIMERASE_N-ACETYLMANNOSAMINE KINASE"/>
    <property type="match status" value="1"/>
</dbReference>
<gene>
    <name evidence="3" type="ORF">FHU38_002202</name>
</gene>
<dbReference type="InterPro" id="IPR043129">
    <property type="entry name" value="ATPase_NBD"/>
</dbReference>
<protein>
    <submittedName>
        <fullName evidence="3">Putative NBD/HSP70 family sugar kinase</fullName>
    </submittedName>
</protein>
<feature type="region of interest" description="Disordered" evidence="2">
    <location>
        <begin position="349"/>
        <end position="378"/>
    </location>
</feature>
<name>A0A7X5ZQH8_9PSEU</name>
<organism evidence="3 4">
    <name type="scientific">Saccharomonospora amisosensis</name>
    <dbReference type="NCBI Taxonomy" id="1128677"/>
    <lineage>
        <taxon>Bacteria</taxon>
        <taxon>Bacillati</taxon>
        <taxon>Actinomycetota</taxon>
        <taxon>Actinomycetes</taxon>
        <taxon>Pseudonocardiales</taxon>
        <taxon>Pseudonocardiaceae</taxon>
        <taxon>Saccharomonospora</taxon>
    </lineage>
</organism>
<evidence type="ECO:0000256" key="2">
    <source>
        <dbReference type="SAM" id="MobiDB-lite"/>
    </source>
</evidence>
<dbReference type="AlphaFoldDB" id="A0A7X5ZQH8"/>
<feature type="compositionally biased region" description="Pro residues" evidence="2">
    <location>
        <begin position="369"/>
        <end position="378"/>
    </location>
</feature>
<accession>A0A7X5ZQH8</accession>